<protein>
    <submittedName>
        <fullName evidence="11">Leucine aminopeptidase 1</fullName>
    </submittedName>
</protein>
<dbReference type="AlphaFoldDB" id="A0A1D2MKF2"/>
<dbReference type="SUPFAM" id="SSF53187">
    <property type="entry name" value="Zn-dependent exopeptidases"/>
    <property type="match status" value="1"/>
</dbReference>
<evidence type="ECO:0000256" key="3">
    <source>
        <dbReference type="ARBA" id="ARBA00022670"/>
    </source>
</evidence>
<keyword evidence="5 9" id="KW-0732">Signal</keyword>
<evidence type="ECO:0000313" key="12">
    <source>
        <dbReference type="Proteomes" id="UP000094527"/>
    </source>
</evidence>
<evidence type="ECO:0000313" key="11">
    <source>
        <dbReference type="EMBL" id="ODM93463.1"/>
    </source>
</evidence>
<evidence type="ECO:0000256" key="7">
    <source>
        <dbReference type="ARBA" id="ARBA00022833"/>
    </source>
</evidence>
<reference evidence="11 12" key="1">
    <citation type="journal article" date="2016" name="Genome Biol. Evol.">
        <title>Gene Family Evolution Reflects Adaptation to Soil Environmental Stressors in the Genome of the Collembolan Orchesella cincta.</title>
        <authorList>
            <person name="Faddeeva-Vakhrusheva A."/>
            <person name="Derks M.F."/>
            <person name="Anvar S.Y."/>
            <person name="Agamennone V."/>
            <person name="Suring W."/>
            <person name="Smit S."/>
            <person name="van Straalen N.M."/>
            <person name="Roelofs D."/>
        </authorList>
    </citation>
    <scope>NUCLEOTIDE SEQUENCE [LARGE SCALE GENOMIC DNA]</scope>
    <source>
        <tissue evidence="11">Mixed pool</tissue>
    </source>
</reference>
<evidence type="ECO:0000256" key="8">
    <source>
        <dbReference type="ARBA" id="ARBA00043962"/>
    </source>
</evidence>
<dbReference type="Proteomes" id="UP000094527">
    <property type="component" value="Unassembled WGS sequence"/>
</dbReference>
<name>A0A1D2MKF2_ORCCI</name>
<dbReference type="InterPro" id="IPR045175">
    <property type="entry name" value="M28_fam"/>
</dbReference>
<feature type="chain" id="PRO_5008904171" evidence="9">
    <location>
        <begin position="19"/>
        <end position="433"/>
    </location>
</feature>
<keyword evidence="2 11" id="KW-0031">Aminopeptidase</keyword>
<dbReference type="PANTHER" id="PTHR12147">
    <property type="entry name" value="METALLOPEPTIDASE M28 FAMILY MEMBER"/>
    <property type="match status" value="1"/>
</dbReference>
<dbReference type="PANTHER" id="PTHR12147:SF56">
    <property type="entry name" value="AMINOPEPTIDASE YDR415C-RELATED"/>
    <property type="match status" value="1"/>
</dbReference>
<dbReference type="EMBL" id="LJIJ01000978">
    <property type="protein sequence ID" value="ODM93463.1"/>
    <property type="molecule type" value="Genomic_DNA"/>
</dbReference>
<evidence type="ECO:0000256" key="1">
    <source>
        <dbReference type="ARBA" id="ARBA00001947"/>
    </source>
</evidence>
<accession>A0A1D2MKF2</accession>
<evidence type="ECO:0000256" key="9">
    <source>
        <dbReference type="SAM" id="SignalP"/>
    </source>
</evidence>
<feature type="domain" description="Peptidase M28" evidence="10">
    <location>
        <begin position="173"/>
        <end position="367"/>
    </location>
</feature>
<feature type="signal peptide" evidence="9">
    <location>
        <begin position="1"/>
        <end position="18"/>
    </location>
</feature>
<dbReference type="GO" id="GO:0008235">
    <property type="term" value="F:metalloexopeptidase activity"/>
    <property type="evidence" value="ECO:0007669"/>
    <property type="project" value="InterPro"/>
</dbReference>
<evidence type="ECO:0000256" key="6">
    <source>
        <dbReference type="ARBA" id="ARBA00022801"/>
    </source>
</evidence>
<sequence length="433" mass="48958">MDIKLLLIISLVLASTLSQERPEGKRLIKSKLNESAQWMDDEEINKFIRNAWNPGFIDLTVEGEDTFHPDDLEEGIHLKSESYPTSPLHQSSVLSLFPFLEADRELIKAFVRKFASYHSRNSREYYGEMEAEGWLSFMLTSTLSGFKGGYSISQIGDSTLGTSMKVWPYKQKNIIVKLEGQDPTLKSELIILGAHYDTQNKKDELFYIKEKAPGADDNAAACGILVEVLKLVTESGMELKRGVEFHFYAAKESGLEGSQDVVRKYKEKKKKVKAVLTLDMIGYRRTFPSSIPIGVVGGDKEVTPGLTAFVKILKEEYLLKENEMKEVDCSVGCFSDNYSWHRAGYPVAFLRAFEKKYDGHSQMDFIQGVYGRENQDLNFDQVHEYAKLALAFVIELGEPCDGCSSLGVNFNPGWLQVTSSFIGMYYIMSYLLL</sequence>
<keyword evidence="3" id="KW-0645">Protease</keyword>
<keyword evidence="12" id="KW-1185">Reference proteome</keyword>
<evidence type="ECO:0000256" key="2">
    <source>
        <dbReference type="ARBA" id="ARBA00022438"/>
    </source>
</evidence>
<dbReference type="GO" id="GO:0046872">
    <property type="term" value="F:metal ion binding"/>
    <property type="evidence" value="ECO:0007669"/>
    <property type="project" value="UniProtKB-KW"/>
</dbReference>
<dbReference type="GO" id="GO:0006508">
    <property type="term" value="P:proteolysis"/>
    <property type="evidence" value="ECO:0007669"/>
    <property type="project" value="UniProtKB-KW"/>
</dbReference>
<keyword evidence="6" id="KW-0378">Hydrolase</keyword>
<keyword evidence="4" id="KW-0479">Metal-binding</keyword>
<evidence type="ECO:0000256" key="4">
    <source>
        <dbReference type="ARBA" id="ARBA00022723"/>
    </source>
</evidence>
<comment type="cofactor">
    <cofactor evidence="1">
        <name>Zn(2+)</name>
        <dbReference type="ChEBI" id="CHEBI:29105"/>
    </cofactor>
</comment>
<dbReference type="InterPro" id="IPR007484">
    <property type="entry name" value="Peptidase_M28"/>
</dbReference>
<dbReference type="Pfam" id="PF04389">
    <property type="entry name" value="Peptidase_M28"/>
    <property type="match status" value="1"/>
</dbReference>
<evidence type="ECO:0000259" key="10">
    <source>
        <dbReference type="Pfam" id="PF04389"/>
    </source>
</evidence>
<proteinExistence type="inferred from homology"/>
<dbReference type="Gene3D" id="3.40.630.10">
    <property type="entry name" value="Zn peptidases"/>
    <property type="match status" value="1"/>
</dbReference>
<dbReference type="OrthoDB" id="76293at2759"/>
<dbReference type="STRING" id="48709.A0A1D2MKF2"/>
<comment type="caution">
    <text evidence="11">The sequence shown here is derived from an EMBL/GenBank/DDBJ whole genome shotgun (WGS) entry which is preliminary data.</text>
</comment>
<gene>
    <name evidence="11" type="ORF">Ocin01_13219</name>
</gene>
<evidence type="ECO:0000256" key="5">
    <source>
        <dbReference type="ARBA" id="ARBA00022729"/>
    </source>
</evidence>
<dbReference type="GO" id="GO:0004177">
    <property type="term" value="F:aminopeptidase activity"/>
    <property type="evidence" value="ECO:0007669"/>
    <property type="project" value="UniProtKB-KW"/>
</dbReference>
<organism evidence="11 12">
    <name type="scientific">Orchesella cincta</name>
    <name type="common">Springtail</name>
    <name type="synonym">Podura cincta</name>
    <dbReference type="NCBI Taxonomy" id="48709"/>
    <lineage>
        <taxon>Eukaryota</taxon>
        <taxon>Metazoa</taxon>
        <taxon>Ecdysozoa</taxon>
        <taxon>Arthropoda</taxon>
        <taxon>Hexapoda</taxon>
        <taxon>Collembola</taxon>
        <taxon>Entomobryomorpha</taxon>
        <taxon>Entomobryoidea</taxon>
        <taxon>Orchesellidae</taxon>
        <taxon>Orchesellinae</taxon>
        <taxon>Orchesella</taxon>
    </lineage>
</organism>
<comment type="similarity">
    <text evidence="8">Belongs to the peptidase M28 family. M28E subfamily.</text>
</comment>
<keyword evidence="7" id="KW-0862">Zinc</keyword>